<proteinExistence type="predicted"/>
<feature type="transmembrane region" description="Helical" evidence="1">
    <location>
        <begin position="55"/>
        <end position="75"/>
    </location>
</feature>
<feature type="non-terminal residue" evidence="3">
    <location>
        <position position="1"/>
    </location>
</feature>
<dbReference type="Proteomes" id="UP001150266">
    <property type="component" value="Unassembled WGS sequence"/>
</dbReference>
<feature type="transmembrane region" description="Helical" evidence="1">
    <location>
        <begin position="144"/>
        <end position="164"/>
    </location>
</feature>
<sequence length="227" mass="25397">SWSPSEDPATLLDERTWLAGAILTGVGYGIVLVLSIMCISNLIGSLKRRSSTMRLQIASLIYVICTFVFATLFLAGSSRMAQLSFIDYRNYPGGPAAFEEVMFSIPVSEMGNVAFVLSNWFADIIVVWRCIVVYKGCCAPWWSIYAVPCLAYMASWILGLFWLIQVSAPASSPWVSSTINFTQPYFWTSFSLNVTVTLAIVVRLMVYRYRISKVMGKTYGRQYTSIA</sequence>
<feature type="transmembrane region" description="Helical" evidence="1">
    <location>
        <begin position="113"/>
        <end position="132"/>
    </location>
</feature>
<keyword evidence="1" id="KW-1133">Transmembrane helix</keyword>
<evidence type="ECO:0000313" key="2">
    <source>
        <dbReference type="EMBL" id="KAJ4467629.1"/>
    </source>
</evidence>
<feature type="transmembrane region" description="Helical" evidence="1">
    <location>
        <begin position="20"/>
        <end position="43"/>
    </location>
</feature>
<evidence type="ECO:0000256" key="1">
    <source>
        <dbReference type="SAM" id="Phobius"/>
    </source>
</evidence>
<dbReference type="EMBL" id="JAOTPV010000041">
    <property type="protein sequence ID" value="KAJ4467629.1"/>
    <property type="molecule type" value="Genomic_DNA"/>
</dbReference>
<organism evidence="3 4">
    <name type="scientific">Lentinula aciculospora</name>
    <dbReference type="NCBI Taxonomy" id="153920"/>
    <lineage>
        <taxon>Eukaryota</taxon>
        <taxon>Fungi</taxon>
        <taxon>Dikarya</taxon>
        <taxon>Basidiomycota</taxon>
        <taxon>Agaricomycotina</taxon>
        <taxon>Agaricomycetes</taxon>
        <taxon>Agaricomycetidae</taxon>
        <taxon>Agaricales</taxon>
        <taxon>Marasmiineae</taxon>
        <taxon>Omphalotaceae</taxon>
        <taxon>Lentinula</taxon>
    </lineage>
</organism>
<dbReference type="EMBL" id="JAOTPV010000041">
    <property type="protein sequence ID" value="KAJ4467630.1"/>
    <property type="molecule type" value="Genomic_DNA"/>
</dbReference>
<gene>
    <name evidence="2" type="ORF">J3R30DRAFT_3224071</name>
    <name evidence="3" type="ORF">J3R30DRAFT_3226365</name>
</gene>
<protein>
    <submittedName>
        <fullName evidence="3">Uncharacterized protein</fullName>
    </submittedName>
</protein>
<evidence type="ECO:0000313" key="4">
    <source>
        <dbReference type="Proteomes" id="UP001150266"/>
    </source>
</evidence>
<name>A0A9W8ZUY1_9AGAR</name>
<keyword evidence="1" id="KW-0472">Membrane</keyword>
<keyword evidence="4" id="KW-1185">Reference proteome</keyword>
<dbReference type="AlphaFoldDB" id="A0A9W8ZUY1"/>
<keyword evidence="1" id="KW-0812">Transmembrane</keyword>
<comment type="caution">
    <text evidence="3">The sequence shown here is derived from an EMBL/GenBank/DDBJ whole genome shotgun (WGS) entry which is preliminary data.</text>
</comment>
<dbReference type="OrthoDB" id="3267806at2759"/>
<accession>A0A9W8ZUY1</accession>
<feature type="non-terminal residue" evidence="3">
    <location>
        <position position="227"/>
    </location>
</feature>
<reference evidence="3" key="1">
    <citation type="submission" date="2022-08" db="EMBL/GenBank/DDBJ databases">
        <title>A Global Phylogenomic Analysis of the Shiitake Genus Lentinula.</title>
        <authorList>
            <consortium name="DOE Joint Genome Institute"/>
            <person name="Sierra-Patev S."/>
            <person name="Min B."/>
            <person name="Naranjo-Ortiz M."/>
            <person name="Looney B."/>
            <person name="Konkel Z."/>
            <person name="Slot J.C."/>
            <person name="Sakamoto Y."/>
            <person name="Steenwyk J.L."/>
            <person name="Rokas A."/>
            <person name="Carro J."/>
            <person name="Camarero S."/>
            <person name="Ferreira P."/>
            <person name="Molpeceres G."/>
            <person name="Ruiz-Duenas F.J."/>
            <person name="Serrano A."/>
            <person name="Henrissat B."/>
            <person name="Drula E."/>
            <person name="Hughes K.W."/>
            <person name="Mata J.L."/>
            <person name="Ishikawa N.K."/>
            <person name="Vargas-Isla R."/>
            <person name="Ushijima S."/>
            <person name="Smith C.A."/>
            <person name="Ahrendt S."/>
            <person name="Andreopoulos W."/>
            <person name="He G."/>
            <person name="Labutti K."/>
            <person name="Lipzen A."/>
            <person name="Ng V."/>
            <person name="Riley R."/>
            <person name="Sandor L."/>
            <person name="Barry K."/>
            <person name="Martinez A.T."/>
            <person name="Xiao Y."/>
            <person name="Gibbons J.G."/>
            <person name="Terashima K."/>
            <person name="Grigoriev I.V."/>
            <person name="Hibbett D.S."/>
        </authorList>
    </citation>
    <scope>NUCLEOTIDE SEQUENCE</scope>
    <source>
        <strain evidence="3">JLM2183</strain>
    </source>
</reference>
<evidence type="ECO:0000313" key="3">
    <source>
        <dbReference type="EMBL" id="KAJ4467630.1"/>
    </source>
</evidence>
<feature type="transmembrane region" description="Helical" evidence="1">
    <location>
        <begin position="184"/>
        <end position="206"/>
    </location>
</feature>